<gene>
    <name evidence="9" type="primary">gluQRS</name>
    <name evidence="9" type="ORF">H0I76_02240</name>
</gene>
<dbReference type="InterPro" id="IPR001412">
    <property type="entry name" value="aa-tRNA-synth_I_CS"/>
</dbReference>
<dbReference type="EC" id="6.1.1.-" evidence="9"/>
<dbReference type="PROSITE" id="PS00178">
    <property type="entry name" value="AA_TRNA_LIGASE_I"/>
    <property type="match status" value="1"/>
</dbReference>
<keyword evidence="10" id="KW-1185">Reference proteome</keyword>
<dbReference type="PANTHER" id="PTHR43311">
    <property type="entry name" value="GLUTAMATE--TRNA LIGASE"/>
    <property type="match status" value="1"/>
</dbReference>
<reference evidence="9" key="1">
    <citation type="submission" date="2020-12" db="EMBL/GenBank/DDBJ databases">
        <title>Bacterial taxonomy.</title>
        <authorList>
            <person name="Pan X."/>
        </authorList>
    </citation>
    <scope>NUCLEOTIDE SEQUENCE</scope>
    <source>
        <strain evidence="9">M0105</strain>
    </source>
</reference>
<dbReference type="Pfam" id="PF00749">
    <property type="entry name" value="tRNA-synt_1c"/>
    <property type="match status" value="1"/>
</dbReference>
<organism evidence="9 10">
    <name type="scientific">Thermohalobaculum xanthum</name>
    <dbReference type="NCBI Taxonomy" id="2753746"/>
    <lineage>
        <taxon>Bacteria</taxon>
        <taxon>Pseudomonadati</taxon>
        <taxon>Pseudomonadota</taxon>
        <taxon>Alphaproteobacteria</taxon>
        <taxon>Rhodobacterales</taxon>
        <taxon>Paracoccaceae</taxon>
        <taxon>Thermohalobaculum</taxon>
    </lineage>
</organism>
<dbReference type="Gene3D" id="3.40.50.620">
    <property type="entry name" value="HUPs"/>
    <property type="match status" value="1"/>
</dbReference>
<keyword evidence="2" id="KW-0479">Metal-binding</keyword>
<dbReference type="InterPro" id="IPR000924">
    <property type="entry name" value="Glu/Gln-tRNA-synth"/>
</dbReference>
<evidence type="ECO:0000256" key="1">
    <source>
        <dbReference type="ARBA" id="ARBA00022598"/>
    </source>
</evidence>
<evidence type="ECO:0000313" key="9">
    <source>
        <dbReference type="EMBL" id="MBK0397997.1"/>
    </source>
</evidence>
<comment type="similarity">
    <text evidence="7">Belongs to the class-I aminoacyl-tRNA synthetase family.</text>
</comment>
<name>A0A8J7S9Z1_9RHOB</name>
<dbReference type="AlphaFoldDB" id="A0A8J7S9Z1"/>
<feature type="domain" description="Glutamyl/glutaminyl-tRNA synthetase class Ib catalytic" evidence="8">
    <location>
        <begin position="4"/>
        <end position="289"/>
    </location>
</feature>
<dbReference type="PRINTS" id="PR00987">
    <property type="entry name" value="TRNASYNTHGLU"/>
</dbReference>
<dbReference type="NCBIfam" id="NF004315">
    <property type="entry name" value="PRK05710.1-4"/>
    <property type="match status" value="1"/>
</dbReference>
<evidence type="ECO:0000256" key="2">
    <source>
        <dbReference type="ARBA" id="ARBA00022723"/>
    </source>
</evidence>
<evidence type="ECO:0000256" key="7">
    <source>
        <dbReference type="RuleBase" id="RU363037"/>
    </source>
</evidence>
<dbReference type="SUPFAM" id="SSF52374">
    <property type="entry name" value="Nucleotidylyl transferase"/>
    <property type="match status" value="1"/>
</dbReference>
<keyword evidence="4" id="KW-0862">Zinc</keyword>
<keyword evidence="1 7" id="KW-0436">Ligase</keyword>
<evidence type="ECO:0000256" key="4">
    <source>
        <dbReference type="ARBA" id="ARBA00022833"/>
    </source>
</evidence>
<evidence type="ECO:0000256" key="5">
    <source>
        <dbReference type="ARBA" id="ARBA00022840"/>
    </source>
</evidence>
<keyword evidence="6 7" id="KW-0030">Aminoacyl-tRNA synthetase</keyword>
<evidence type="ECO:0000256" key="3">
    <source>
        <dbReference type="ARBA" id="ARBA00022741"/>
    </source>
</evidence>
<dbReference type="InterPro" id="IPR020058">
    <property type="entry name" value="Glu/Gln-tRNA-synth_Ib_cat-dom"/>
</dbReference>
<keyword evidence="3 7" id="KW-0547">Nucleotide-binding</keyword>
<accession>A0A8J7S9Z1</accession>
<dbReference type="InterPro" id="IPR014729">
    <property type="entry name" value="Rossmann-like_a/b/a_fold"/>
</dbReference>
<keyword evidence="7" id="KW-0648">Protein biosynthesis</keyword>
<dbReference type="InterPro" id="IPR049940">
    <property type="entry name" value="GluQ/Sye"/>
</dbReference>
<dbReference type="GO" id="GO:0005524">
    <property type="term" value="F:ATP binding"/>
    <property type="evidence" value="ECO:0007669"/>
    <property type="project" value="UniProtKB-KW"/>
</dbReference>
<protein>
    <submittedName>
        <fullName evidence="9">tRNA glutamyl-Q(34) synthetase GluQRS</fullName>
        <ecNumber evidence="9">6.1.1.-</ecNumber>
    </submittedName>
</protein>
<dbReference type="PANTHER" id="PTHR43311:SF1">
    <property type="entry name" value="GLUTAMYL-Q TRNA(ASP) SYNTHETASE"/>
    <property type="match status" value="1"/>
</dbReference>
<dbReference type="GO" id="GO:0005829">
    <property type="term" value="C:cytosol"/>
    <property type="evidence" value="ECO:0007669"/>
    <property type="project" value="TreeGrafter"/>
</dbReference>
<proteinExistence type="inferred from homology"/>
<evidence type="ECO:0000256" key="6">
    <source>
        <dbReference type="ARBA" id="ARBA00023146"/>
    </source>
</evidence>
<dbReference type="EMBL" id="JAEHHL010000001">
    <property type="protein sequence ID" value="MBK0397997.1"/>
    <property type="molecule type" value="Genomic_DNA"/>
</dbReference>
<sequence length="290" mass="31484">MLTDRFAPSPTGELHLGHAFSACVGWSHARAGGGRYLLRMEDLDEGRVRARFVDDILRDLRWLGIDWDGEVLFQSTRIPAHLAALEHLGAQGLTYRCTCSRRDILEAASAPQEGASAPHGPDGLVYPGTCRAQPVSDSPAAIRLNMARAVEWLGGADVVARIGFTETGAGPDGESGRIALDARALIEGTGDIVLRRRDGAPAYHLAVVVDDAFQEVTRVTRGRDLFVATPVQRLLQALLGLPEVEYHHHRLIRDESGRRLAKRDRDLSLSALRAAGATPEEVLRGLGLRA</sequence>
<keyword evidence="5 7" id="KW-0067">ATP-binding</keyword>
<comment type="caution">
    <text evidence="9">The sequence shown here is derived from an EMBL/GenBank/DDBJ whole genome shotgun (WGS) entry which is preliminary data.</text>
</comment>
<dbReference type="GO" id="GO:0004818">
    <property type="term" value="F:glutamate-tRNA ligase activity"/>
    <property type="evidence" value="ECO:0007669"/>
    <property type="project" value="TreeGrafter"/>
</dbReference>
<dbReference type="Proteomes" id="UP000655420">
    <property type="component" value="Unassembled WGS sequence"/>
</dbReference>
<evidence type="ECO:0000313" key="10">
    <source>
        <dbReference type="Proteomes" id="UP000655420"/>
    </source>
</evidence>
<dbReference type="GO" id="GO:0006424">
    <property type="term" value="P:glutamyl-tRNA aminoacylation"/>
    <property type="evidence" value="ECO:0007669"/>
    <property type="project" value="TreeGrafter"/>
</dbReference>
<dbReference type="RefSeq" id="WP_200606432.1">
    <property type="nucleotide sequence ID" value="NZ_JAEHHL010000001.1"/>
</dbReference>
<evidence type="ECO:0000259" key="8">
    <source>
        <dbReference type="Pfam" id="PF00749"/>
    </source>
</evidence>